<sequence>MSTVSAAQQEFDFWEFVNAVMYSATIISVRQQASLLWTVSKGDLDADQSCAQCGAPGIQLIPLQHDMEPPMSDWFRSVPYSLEAAAYAARFQLESMASQIRSLKARHQQQRAYIERLKRENAELEQLVAQLSGQHGVYDNQEPSSFINSNGKRPLFDPRQTNTSSPHSVIGVNRLTIPPDQQPPHLSSRTRDGQTYPSSSNRSDDIAPAQQRPRSSKFAQQYAFIPSARPPTHQSSRRPSEQNPQFQERPEPQATNKSLSMMPPPSATRLSGPQSNGKPPLSQPRNMTPLHSSRLDVAASKFYNQNLSVPSTSSGNANHRFSSTNNGKRFVPSAPTHASERLGTGIGRLPIGQNSMPVDSRAAPRSFPGGSGQRVPFVPR</sequence>
<evidence type="ECO:0000256" key="1">
    <source>
        <dbReference type="SAM" id="Coils"/>
    </source>
</evidence>
<feature type="region of interest" description="Disordered" evidence="2">
    <location>
        <begin position="139"/>
        <end position="289"/>
    </location>
</feature>
<accession>A0A8H5GZD0</accession>
<dbReference type="AlphaFoldDB" id="A0A8H5GZD0"/>
<dbReference type="EMBL" id="JAACJM010000003">
    <property type="protein sequence ID" value="KAF5373750.1"/>
    <property type="molecule type" value="Genomic_DNA"/>
</dbReference>
<comment type="caution">
    <text evidence="3">The sequence shown here is derived from an EMBL/GenBank/DDBJ whole genome shotgun (WGS) entry which is preliminary data.</text>
</comment>
<keyword evidence="1" id="KW-0175">Coiled coil</keyword>
<feature type="region of interest" description="Disordered" evidence="2">
    <location>
        <begin position="308"/>
        <end position="380"/>
    </location>
</feature>
<organism evidence="3 4">
    <name type="scientific">Tetrapyrgos nigripes</name>
    <dbReference type="NCBI Taxonomy" id="182062"/>
    <lineage>
        <taxon>Eukaryota</taxon>
        <taxon>Fungi</taxon>
        <taxon>Dikarya</taxon>
        <taxon>Basidiomycota</taxon>
        <taxon>Agaricomycotina</taxon>
        <taxon>Agaricomycetes</taxon>
        <taxon>Agaricomycetidae</taxon>
        <taxon>Agaricales</taxon>
        <taxon>Marasmiineae</taxon>
        <taxon>Marasmiaceae</taxon>
        <taxon>Tetrapyrgos</taxon>
    </lineage>
</organism>
<proteinExistence type="predicted"/>
<feature type="coiled-coil region" evidence="1">
    <location>
        <begin position="100"/>
        <end position="134"/>
    </location>
</feature>
<evidence type="ECO:0000313" key="4">
    <source>
        <dbReference type="Proteomes" id="UP000559256"/>
    </source>
</evidence>
<keyword evidence="4" id="KW-1185">Reference proteome</keyword>
<reference evidence="3 4" key="1">
    <citation type="journal article" date="2020" name="ISME J.">
        <title>Uncovering the hidden diversity of litter-decomposition mechanisms in mushroom-forming fungi.</title>
        <authorList>
            <person name="Floudas D."/>
            <person name="Bentzer J."/>
            <person name="Ahren D."/>
            <person name="Johansson T."/>
            <person name="Persson P."/>
            <person name="Tunlid A."/>
        </authorList>
    </citation>
    <scope>NUCLEOTIDE SEQUENCE [LARGE SCALE GENOMIC DNA]</scope>
    <source>
        <strain evidence="3 4">CBS 291.85</strain>
    </source>
</reference>
<dbReference type="Proteomes" id="UP000559256">
    <property type="component" value="Unassembled WGS sequence"/>
</dbReference>
<feature type="compositionally biased region" description="Polar residues" evidence="2">
    <location>
        <begin position="308"/>
        <end position="327"/>
    </location>
</feature>
<feature type="compositionally biased region" description="Polar residues" evidence="2">
    <location>
        <begin position="141"/>
        <end position="151"/>
    </location>
</feature>
<gene>
    <name evidence="3" type="ORF">D9758_000646</name>
</gene>
<feature type="compositionally biased region" description="Polar residues" evidence="2">
    <location>
        <begin position="268"/>
        <end position="289"/>
    </location>
</feature>
<evidence type="ECO:0000256" key="2">
    <source>
        <dbReference type="SAM" id="MobiDB-lite"/>
    </source>
</evidence>
<evidence type="ECO:0000313" key="3">
    <source>
        <dbReference type="EMBL" id="KAF5373750.1"/>
    </source>
</evidence>
<protein>
    <submittedName>
        <fullName evidence="3">Uncharacterized protein</fullName>
    </submittedName>
</protein>
<name>A0A8H5GZD0_9AGAR</name>
<dbReference type="OrthoDB" id="2535391at2759"/>